<evidence type="ECO:0000313" key="3">
    <source>
        <dbReference type="EMBL" id="CAE1171438.1"/>
    </source>
</evidence>
<keyword evidence="2" id="KW-1133">Transmembrane helix</keyword>
<dbReference type="AlphaFoldDB" id="A0A812B2C9"/>
<protein>
    <submittedName>
        <fullName evidence="3">Uncharacterized protein</fullName>
    </submittedName>
</protein>
<evidence type="ECO:0000313" key="4">
    <source>
        <dbReference type="Proteomes" id="UP000597762"/>
    </source>
</evidence>
<reference evidence="3" key="1">
    <citation type="submission" date="2021-01" db="EMBL/GenBank/DDBJ databases">
        <authorList>
            <person name="Li R."/>
            <person name="Bekaert M."/>
        </authorList>
    </citation>
    <scope>NUCLEOTIDE SEQUENCE</scope>
    <source>
        <strain evidence="3">Farmed</strain>
    </source>
</reference>
<feature type="compositionally biased region" description="Basic and acidic residues" evidence="1">
    <location>
        <begin position="1"/>
        <end position="16"/>
    </location>
</feature>
<evidence type="ECO:0000256" key="1">
    <source>
        <dbReference type="SAM" id="MobiDB-lite"/>
    </source>
</evidence>
<sequence length="165" mass="18546">MGEIKQRLQEQQRIEENGEDIPDENKRRNVPFLPRSWTQLDIQPNLRDVLSQGTFIASTILFPHSLSLLSLSSLSFSPSLSLPFLYHLFSLSLSSLFPIFSSLASFSPSLLSTPSPSLLSPLFLLSLFSLSSSHSLCFSLPLYPLTFFLLSLFLPTSLSHKNVWN</sequence>
<comment type="caution">
    <text evidence="3">The sequence shown here is derived from an EMBL/GenBank/DDBJ whole genome shotgun (WGS) entry which is preliminary data.</text>
</comment>
<keyword evidence="2" id="KW-0812">Transmembrane</keyword>
<organism evidence="3 4">
    <name type="scientific">Acanthosepion pharaonis</name>
    <name type="common">Pharaoh cuttlefish</name>
    <name type="synonym">Sepia pharaonis</name>
    <dbReference type="NCBI Taxonomy" id="158019"/>
    <lineage>
        <taxon>Eukaryota</taxon>
        <taxon>Metazoa</taxon>
        <taxon>Spiralia</taxon>
        <taxon>Lophotrochozoa</taxon>
        <taxon>Mollusca</taxon>
        <taxon>Cephalopoda</taxon>
        <taxon>Coleoidea</taxon>
        <taxon>Decapodiformes</taxon>
        <taxon>Sepiida</taxon>
        <taxon>Sepiina</taxon>
        <taxon>Sepiidae</taxon>
        <taxon>Acanthosepion</taxon>
    </lineage>
</organism>
<gene>
    <name evidence="3" type="ORF">SPHA_11575</name>
</gene>
<feature type="transmembrane region" description="Helical" evidence="2">
    <location>
        <begin position="142"/>
        <end position="159"/>
    </location>
</feature>
<evidence type="ECO:0000256" key="2">
    <source>
        <dbReference type="SAM" id="Phobius"/>
    </source>
</evidence>
<keyword evidence="2" id="KW-0472">Membrane</keyword>
<proteinExistence type="predicted"/>
<feature type="transmembrane region" description="Helical" evidence="2">
    <location>
        <begin position="84"/>
        <end position="106"/>
    </location>
</feature>
<feature type="region of interest" description="Disordered" evidence="1">
    <location>
        <begin position="1"/>
        <end position="29"/>
    </location>
</feature>
<accession>A0A812B2C9</accession>
<dbReference type="Proteomes" id="UP000597762">
    <property type="component" value="Unassembled WGS sequence"/>
</dbReference>
<name>A0A812B2C9_ACAPH</name>
<keyword evidence="4" id="KW-1185">Reference proteome</keyword>
<dbReference type="EMBL" id="CAHIKZ030000382">
    <property type="protein sequence ID" value="CAE1171438.1"/>
    <property type="molecule type" value="Genomic_DNA"/>
</dbReference>